<gene>
    <name evidence="3" type="ORF">FPE_LOCUS16053</name>
</gene>
<organism evidence="3 4">
    <name type="scientific">Fraxinus pennsylvanica</name>
    <dbReference type="NCBI Taxonomy" id="56036"/>
    <lineage>
        <taxon>Eukaryota</taxon>
        <taxon>Viridiplantae</taxon>
        <taxon>Streptophyta</taxon>
        <taxon>Embryophyta</taxon>
        <taxon>Tracheophyta</taxon>
        <taxon>Spermatophyta</taxon>
        <taxon>Magnoliopsida</taxon>
        <taxon>eudicotyledons</taxon>
        <taxon>Gunneridae</taxon>
        <taxon>Pentapetalae</taxon>
        <taxon>asterids</taxon>
        <taxon>lamiids</taxon>
        <taxon>Lamiales</taxon>
        <taxon>Oleaceae</taxon>
        <taxon>Oleeae</taxon>
        <taxon>Fraxinus</taxon>
    </lineage>
</organism>
<dbReference type="Pfam" id="PF00226">
    <property type="entry name" value="DnaJ"/>
    <property type="match status" value="1"/>
</dbReference>
<dbReference type="SMART" id="SM00028">
    <property type="entry name" value="TPR"/>
    <property type="match status" value="6"/>
</dbReference>
<dbReference type="Gene3D" id="1.10.287.110">
    <property type="entry name" value="DnaJ domain"/>
    <property type="match status" value="1"/>
</dbReference>
<feature type="region of interest" description="Disordered" evidence="1">
    <location>
        <begin position="293"/>
        <end position="318"/>
    </location>
</feature>
<protein>
    <recommendedName>
        <fullName evidence="2">J domain-containing protein</fullName>
    </recommendedName>
</protein>
<keyword evidence="4" id="KW-1185">Reference proteome</keyword>
<accession>A0AAD1ZF42</accession>
<evidence type="ECO:0000313" key="3">
    <source>
        <dbReference type="EMBL" id="CAI9768623.1"/>
    </source>
</evidence>
<dbReference type="InterPro" id="IPR018253">
    <property type="entry name" value="DnaJ_domain_CS"/>
</dbReference>
<reference evidence="3" key="1">
    <citation type="submission" date="2023-05" db="EMBL/GenBank/DDBJ databases">
        <authorList>
            <person name="Huff M."/>
        </authorList>
    </citation>
    <scope>NUCLEOTIDE SEQUENCE</scope>
</reference>
<evidence type="ECO:0000313" key="4">
    <source>
        <dbReference type="Proteomes" id="UP000834106"/>
    </source>
</evidence>
<dbReference type="SUPFAM" id="SSF48452">
    <property type="entry name" value="TPR-like"/>
    <property type="match status" value="2"/>
</dbReference>
<dbReference type="SUPFAM" id="SSF46565">
    <property type="entry name" value="Chaperone J-domain"/>
    <property type="match status" value="1"/>
</dbReference>
<dbReference type="SMART" id="SM00271">
    <property type="entry name" value="DnaJ"/>
    <property type="match status" value="1"/>
</dbReference>
<feature type="domain" description="J" evidence="2">
    <location>
        <begin position="1136"/>
        <end position="1221"/>
    </location>
</feature>
<dbReference type="PROSITE" id="PS50076">
    <property type="entry name" value="DNAJ_2"/>
    <property type="match status" value="1"/>
</dbReference>
<dbReference type="PANTHER" id="PTHR45181">
    <property type="entry name" value="HEAT SHOCK PROTEIN DNAJ WITH TETRATRICOPEPTIDE REPEAT-CONTAINING PROTEIN"/>
    <property type="match status" value="1"/>
</dbReference>
<evidence type="ECO:0000259" key="2">
    <source>
        <dbReference type="PROSITE" id="PS50076"/>
    </source>
</evidence>
<dbReference type="EMBL" id="OU503044">
    <property type="protein sequence ID" value="CAI9768623.1"/>
    <property type="molecule type" value="Genomic_DNA"/>
</dbReference>
<dbReference type="CDD" id="cd06257">
    <property type="entry name" value="DnaJ"/>
    <property type="match status" value="1"/>
</dbReference>
<feature type="region of interest" description="Disordered" evidence="1">
    <location>
        <begin position="1212"/>
        <end position="1254"/>
    </location>
</feature>
<dbReference type="Proteomes" id="UP000834106">
    <property type="component" value="Chromosome 9"/>
</dbReference>
<feature type="region of interest" description="Disordered" evidence="1">
    <location>
        <begin position="70"/>
        <end position="91"/>
    </location>
</feature>
<dbReference type="PROSITE" id="PS00636">
    <property type="entry name" value="DNAJ_1"/>
    <property type="match status" value="1"/>
</dbReference>
<name>A0AAD1ZF42_9LAMI</name>
<feature type="compositionally biased region" description="Basic and acidic residues" evidence="1">
    <location>
        <begin position="1212"/>
        <end position="1224"/>
    </location>
</feature>
<feature type="compositionally biased region" description="Polar residues" evidence="1">
    <location>
        <begin position="1240"/>
        <end position="1254"/>
    </location>
</feature>
<feature type="region of interest" description="Disordered" evidence="1">
    <location>
        <begin position="1"/>
        <end position="24"/>
    </location>
</feature>
<dbReference type="PRINTS" id="PR00625">
    <property type="entry name" value="JDOMAIN"/>
</dbReference>
<feature type="compositionally biased region" description="Polar residues" evidence="1">
    <location>
        <begin position="302"/>
        <end position="318"/>
    </location>
</feature>
<dbReference type="InterPro" id="IPR036869">
    <property type="entry name" value="J_dom_sf"/>
</dbReference>
<dbReference type="Gene3D" id="1.25.40.10">
    <property type="entry name" value="Tetratricopeptide repeat domain"/>
    <property type="match status" value="2"/>
</dbReference>
<proteinExistence type="predicted"/>
<dbReference type="PANTHER" id="PTHR45181:SF4">
    <property type="entry name" value="HEAT SHOCK PROTEIN DNAJ WITH TETRATRICOPEPTIDE REPEAT-CONTAINING PROTEIN"/>
    <property type="match status" value="1"/>
</dbReference>
<dbReference type="AlphaFoldDB" id="A0AAD1ZF42"/>
<dbReference type="InterPro" id="IPR019734">
    <property type="entry name" value="TPR_rpt"/>
</dbReference>
<dbReference type="InterPro" id="IPR001623">
    <property type="entry name" value="DnaJ_domain"/>
</dbReference>
<evidence type="ECO:0000256" key="1">
    <source>
        <dbReference type="SAM" id="MobiDB-lite"/>
    </source>
</evidence>
<dbReference type="InterPro" id="IPR011990">
    <property type="entry name" value="TPR-like_helical_dom_sf"/>
</dbReference>
<sequence length="1254" mass="138706">MDPNFGFNSPALGTAMPAGLSRPQRSIKHRKPLAGPRPWFTPALEIDKLSRSFSEQSFGSFQEDQGIETAINDPGFNTVRPDSGLGVGSSQRNAGRDILFGSNNSSNTGFNTFSSNDMSIDVEENRIAVELRRLRIQSEKTVLDSENANISSSGNRSNSDVFSNVNLCGKDQSVHFSSTYNYSDKKNDCERPDPELLDEMGKLYIGSEKISTLYGGNASAELPNKMKNLNIKSCVSGRADPMLPNKMKNMTIKETLSSSNDGKVDDVSSSDESKFMFGGSGNGNEMENLKIGSGVGNKPDQTKTSSHSFTTSDTQRNSGVANVNCGLGSFNSGLSFQSGIRGADSDSQVHLNNQGTTRLSSLFSSENILDRAKHTVEFSFSSKLDSVATKNMEFKTPEMKGNLFFGLNGKLDPKKESAKDIGSKKRRGKWRKPVQFRFGQDFVFRENLQENAESSEPYSPMDISPYEETLADNNISREKAVASDESFHLDENLSNNTDDEDLVAATERLDINDKDRKDGELQEEEPLNCLNEVVDSEGPEEEVSGAEIESFKSATDELNCSTDTFVTSADTEVSSSSIFEREDNDGGSQFNFASNMAHSGQSNFVFAASSADHCELSASTRFQKKKSRVKVGQDSCSSTPAAKVLHASSHVPLFPVSGSLLSSPRKHHRGDISTLLSQRRDKFEPVKELEAKQENISPTAVSIATQETCEKWRLRGNQAYAGGDFSKAEECYTQGMNCISQNETSRSCLRALMLCYSNRAATRISLGRMREALKDCMEAAALDPNFIRVQVRAANCYLALGEVENATLHFMKCLQAGPEVCVDRKLIIEASEGLQKAQKVTECMEQSSELLQRKTSSGAECALSLITEALMTSVYSEKLREMKVDALLMLKKYEEVIQLCEQTLSSADSNFPIPGDDNPSEKPHVSCLQRSPSFYVWCWSLILKSYFYLGRVEEALGFLKKQEKSVSLMERRENKTLASIIPLASIIHELLHHKAAGNEAYQSGKNAEAVEHYTAAITCTVESRPFAAICFCNRAAAYQAMGQIIDALADCSLAIALDGNYLKAISRRAMLFEMIRDYGQAAADLQKLVSLLLNQVESKAEQSAQSDKMSCMTELRQARLKLSAMEDASRNEFPLNMYLILGIDLSATASEIKKAYRKAALKYHPDKAGQSLPRSENGDDGLWKEIAEEVHKDLDRLFKMIGEAYAVLSDPTKRSRYEQEEEMRNSQNRGKGNMSKMHSDFQNYSFERSGSWRQ</sequence>